<evidence type="ECO:0000313" key="2">
    <source>
        <dbReference type="EMBL" id="KAF0720144.1"/>
    </source>
</evidence>
<dbReference type="PROSITE" id="PS50927">
    <property type="entry name" value="BULB_LECTIN"/>
    <property type="match status" value="1"/>
</dbReference>
<dbReference type="SMART" id="SM00108">
    <property type="entry name" value="B_lectin"/>
    <property type="match status" value="1"/>
</dbReference>
<dbReference type="SUPFAM" id="SSF51110">
    <property type="entry name" value="alpha-D-mannose-specific plant lectins"/>
    <property type="match status" value="1"/>
</dbReference>
<evidence type="ECO:0000259" key="1">
    <source>
        <dbReference type="PROSITE" id="PS50927"/>
    </source>
</evidence>
<dbReference type="InterPro" id="IPR001480">
    <property type="entry name" value="Bulb-type_lectin_dom"/>
</dbReference>
<dbReference type="InterPro" id="IPR036426">
    <property type="entry name" value="Bulb-type_lectin_dom_sf"/>
</dbReference>
<feature type="domain" description="Bulb-type lectin" evidence="1">
    <location>
        <begin position="38"/>
        <end position="154"/>
    </location>
</feature>
<reference evidence="2" key="2">
    <citation type="submission" date="2019-06" db="EMBL/GenBank/DDBJ databases">
        <title>Genomics analysis of Aphanomyces spp. identifies a new class of oomycete effector associated with host adaptation.</title>
        <authorList>
            <person name="Gaulin E."/>
        </authorList>
    </citation>
    <scope>NUCLEOTIDE SEQUENCE</scope>
    <source>
        <strain evidence="2">CBS 578.67</strain>
    </source>
</reference>
<keyword evidence="4" id="KW-1185">Reference proteome</keyword>
<dbReference type="Proteomes" id="UP000332933">
    <property type="component" value="Unassembled WGS sequence"/>
</dbReference>
<dbReference type="EMBL" id="VJMH01000028">
    <property type="protein sequence ID" value="KAF0720144.1"/>
    <property type="molecule type" value="Genomic_DNA"/>
</dbReference>
<name>A0A485K616_9STRA</name>
<dbReference type="AlphaFoldDB" id="A0A485K616"/>
<dbReference type="OrthoDB" id="1884773at2759"/>
<evidence type="ECO:0000313" key="4">
    <source>
        <dbReference type="Proteomes" id="UP000332933"/>
    </source>
</evidence>
<organism evidence="3 4">
    <name type="scientific">Aphanomyces stellatus</name>
    <dbReference type="NCBI Taxonomy" id="120398"/>
    <lineage>
        <taxon>Eukaryota</taxon>
        <taxon>Sar</taxon>
        <taxon>Stramenopiles</taxon>
        <taxon>Oomycota</taxon>
        <taxon>Saprolegniomycetes</taxon>
        <taxon>Saprolegniales</taxon>
        <taxon>Verrucalvaceae</taxon>
        <taxon>Aphanomyces</taxon>
    </lineage>
</organism>
<dbReference type="Gene3D" id="2.90.10.10">
    <property type="entry name" value="Bulb-type lectin domain"/>
    <property type="match status" value="2"/>
</dbReference>
<proteinExistence type="predicted"/>
<accession>A0A485K616</accession>
<gene>
    <name evidence="3" type="primary">Aste57867_525</name>
    <name evidence="2" type="ORF">As57867_000524</name>
    <name evidence="3" type="ORF">ASTE57867_525</name>
</gene>
<dbReference type="EMBL" id="CAADRA010000028">
    <property type="protein sequence ID" value="VFT77750.1"/>
    <property type="molecule type" value="Genomic_DNA"/>
</dbReference>
<sequence>MLVTPDTNLVHGLSAKAARDYFPGYCKSCYEDKTQSLYSNMPGRDSLYRGQEISSSIHSYRAKMQWDSNFVIYGSYSGNANWASGTQGSGATRVVMQGDGNAVMVKDDGTPVWASHTDGRGRGPYCLSARDNLAWGNGLKVYDANCDWFWWSGRSIAGGGNETQIVQGTAKAAATIDRIFERIAQAQDESDIDAIFQEINQDVAIRDIFERIATSAGDFASMDSARSASNAPFSVDDFKARWYLLMGSNTTHDK</sequence>
<protein>
    <submittedName>
        <fullName evidence="3">Aste57867_525 protein</fullName>
    </submittedName>
</protein>
<reference evidence="3 4" key="1">
    <citation type="submission" date="2019-03" db="EMBL/GenBank/DDBJ databases">
        <authorList>
            <person name="Gaulin E."/>
            <person name="Dumas B."/>
        </authorList>
    </citation>
    <scope>NUCLEOTIDE SEQUENCE [LARGE SCALE GENOMIC DNA]</scope>
    <source>
        <strain evidence="3">CBS 568.67</strain>
    </source>
</reference>
<evidence type="ECO:0000313" key="3">
    <source>
        <dbReference type="EMBL" id="VFT77750.1"/>
    </source>
</evidence>